<dbReference type="GO" id="GO:0005524">
    <property type="term" value="F:ATP binding"/>
    <property type="evidence" value="ECO:0007669"/>
    <property type="project" value="UniProtKB-KW"/>
</dbReference>
<proteinExistence type="predicted"/>
<keyword evidence="12" id="KW-1185">Reference proteome</keyword>
<evidence type="ECO:0000313" key="12">
    <source>
        <dbReference type="Proteomes" id="UP000572680"/>
    </source>
</evidence>
<dbReference type="SMART" id="SM00387">
    <property type="entry name" value="HATPase_c"/>
    <property type="match status" value="1"/>
</dbReference>
<reference evidence="11 12" key="1">
    <citation type="submission" date="2020-08" db="EMBL/GenBank/DDBJ databases">
        <title>Genomic Encyclopedia of Type Strains, Phase IV (KMG-IV): sequencing the most valuable type-strain genomes for metagenomic binning, comparative biology and taxonomic classification.</title>
        <authorList>
            <person name="Goeker M."/>
        </authorList>
    </citation>
    <scope>NUCLEOTIDE SEQUENCE [LARGE SCALE GENOMIC DNA]</scope>
    <source>
        <strain evidence="11 12">DSM 44197</strain>
    </source>
</reference>
<dbReference type="CDD" id="cd16917">
    <property type="entry name" value="HATPase_UhpB-NarQ-NarX-like"/>
    <property type="match status" value="1"/>
</dbReference>
<evidence type="ECO:0000256" key="8">
    <source>
        <dbReference type="ARBA" id="ARBA00023012"/>
    </source>
</evidence>
<evidence type="ECO:0000256" key="6">
    <source>
        <dbReference type="ARBA" id="ARBA00022777"/>
    </source>
</evidence>
<dbReference type="GO" id="GO:0000155">
    <property type="term" value="F:phosphorelay sensor kinase activity"/>
    <property type="evidence" value="ECO:0007669"/>
    <property type="project" value="InterPro"/>
</dbReference>
<dbReference type="Gene3D" id="1.20.5.1930">
    <property type="match status" value="1"/>
</dbReference>
<gene>
    <name evidence="11" type="ORF">HNR61_000149</name>
</gene>
<keyword evidence="6 11" id="KW-0418">Kinase</keyword>
<dbReference type="InterPro" id="IPR003594">
    <property type="entry name" value="HATPase_dom"/>
</dbReference>
<keyword evidence="7" id="KW-0067">ATP-binding</keyword>
<comment type="catalytic activity">
    <reaction evidence="1">
        <text>ATP + protein L-histidine = ADP + protein N-phospho-L-histidine.</text>
        <dbReference type="EC" id="2.7.13.3"/>
    </reaction>
</comment>
<feature type="transmembrane region" description="Helical" evidence="9">
    <location>
        <begin position="120"/>
        <end position="140"/>
    </location>
</feature>
<feature type="domain" description="Histidine kinase" evidence="10">
    <location>
        <begin position="173"/>
        <end position="367"/>
    </location>
</feature>
<dbReference type="PANTHER" id="PTHR24421:SF10">
    <property type="entry name" value="NITRATE_NITRITE SENSOR PROTEIN NARQ"/>
    <property type="match status" value="1"/>
</dbReference>
<keyword evidence="9" id="KW-0812">Transmembrane</keyword>
<evidence type="ECO:0000256" key="5">
    <source>
        <dbReference type="ARBA" id="ARBA00022741"/>
    </source>
</evidence>
<dbReference type="Pfam" id="PF02518">
    <property type="entry name" value="HATPase_c"/>
    <property type="match status" value="1"/>
</dbReference>
<dbReference type="Gene3D" id="3.30.565.10">
    <property type="entry name" value="Histidine kinase-like ATPase, C-terminal domain"/>
    <property type="match status" value="1"/>
</dbReference>
<keyword evidence="9" id="KW-1133">Transmembrane helix</keyword>
<name>A0A7W3QIP6_ACTNM</name>
<evidence type="ECO:0000259" key="10">
    <source>
        <dbReference type="PROSITE" id="PS50109"/>
    </source>
</evidence>
<dbReference type="RefSeq" id="WP_182841169.1">
    <property type="nucleotide sequence ID" value="NZ_BAAALP010000030.1"/>
</dbReference>
<keyword evidence="4" id="KW-0808">Transferase</keyword>
<dbReference type="EMBL" id="JACJIA010000001">
    <property type="protein sequence ID" value="MBA8948551.1"/>
    <property type="molecule type" value="Genomic_DNA"/>
</dbReference>
<organism evidence="11 12">
    <name type="scientific">Actinomadura namibiensis</name>
    <dbReference type="NCBI Taxonomy" id="182080"/>
    <lineage>
        <taxon>Bacteria</taxon>
        <taxon>Bacillati</taxon>
        <taxon>Actinomycetota</taxon>
        <taxon>Actinomycetes</taxon>
        <taxon>Streptosporangiales</taxon>
        <taxon>Thermomonosporaceae</taxon>
        <taxon>Actinomadura</taxon>
    </lineage>
</organism>
<evidence type="ECO:0000256" key="1">
    <source>
        <dbReference type="ARBA" id="ARBA00000085"/>
    </source>
</evidence>
<evidence type="ECO:0000313" key="11">
    <source>
        <dbReference type="EMBL" id="MBA8948551.1"/>
    </source>
</evidence>
<feature type="transmembrane region" description="Helical" evidence="9">
    <location>
        <begin position="62"/>
        <end position="82"/>
    </location>
</feature>
<comment type="caution">
    <text evidence="11">The sequence shown here is derived from an EMBL/GenBank/DDBJ whole genome shotgun (WGS) entry which is preliminary data.</text>
</comment>
<dbReference type="InterPro" id="IPR050482">
    <property type="entry name" value="Sensor_HK_TwoCompSys"/>
</dbReference>
<keyword evidence="9" id="KW-0472">Membrane</keyword>
<dbReference type="Pfam" id="PF07730">
    <property type="entry name" value="HisKA_3"/>
    <property type="match status" value="1"/>
</dbReference>
<sequence>MQVRVLASAVALLLIPEERRTPAALIMLACVGVLSALALFGWREIVPRLLEYPILLALDSLVAYAALEVGGVLGPFFLVTVITSTLAGLLYQWTGTLLICPLQVLLYYTAAADSEWVTTFQTAVGMPLFYFVGGFVGTALRRLFDEFTIADEARHRAEVAAAAAEERTRLAREMHDSLAKTLRGISMAATALPTWVTNSPERACEEARRIVAAAEIAAREVRELIAELRTDIVRLSLADVLTQTVSTWADDTGTTAEVDADPEIDLPVRDRHEVVSILREALENVKRHADASMVRVRLAREGESVTLTVADDGRGFTMPEDVDVLAQAGHYGVIGMQERALHAGAVLSVRSQPGEGTTVTVTIPASTGAEVPTSYLEMA</sequence>
<dbReference type="GO" id="GO:0016020">
    <property type="term" value="C:membrane"/>
    <property type="evidence" value="ECO:0007669"/>
    <property type="project" value="InterPro"/>
</dbReference>
<dbReference type="SUPFAM" id="SSF55874">
    <property type="entry name" value="ATPase domain of HSP90 chaperone/DNA topoisomerase II/histidine kinase"/>
    <property type="match status" value="1"/>
</dbReference>
<keyword evidence="3" id="KW-0597">Phosphoprotein</keyword>
<evidence type="ECO:0000256" key="9">
    <source>
        <dbReference type="SAM" id="Phobius"/>
    </source>
</evidence>
<keyword evidence="5" id="KW-0547">Nucleotide-binding</keyword>
<accession>A0A7W3QIP6</accession>
<evidence type="ECO:0000256" key="7">
    <source>
        <dbReference type="ARBA" id="ARBA00022840"/>
    </source>
</evidence>
<evidence type="ECO:0000256" key="3">
    <source>
        <dbReference type="ARBA" id="ARBA00022553"/>
    </source>
</evidence>
<evidence type="ECO:0000256" key="2">
    <source>
        <dbReference type="ARBA" id="ARBA00012438"/>
    </source>
</evidence>
<dbReference type="PROSITE" id="PS50109">
    <property type="entry name" value="HIS_KIN"/>
    <property type="match status" value="1"/>
</dbReference>
<dbReference type="InterPro" id="IPR011712">
    <property type="entry name" value="Sig_transdc_His_kin_sub3_dim/P"/>
</dbReference>
<protein>
    <recommendedName>
        <fullName evidence="2">histidine kinase</fullName>
        <ecNumber evidence="2">2.7.13.3</ecNumber>
    </recommendedName>
</protein>
<evidence type="ECO:0000256" key="4">
    <source>
        <dbReference type="ARBA" id="ARBA00022679"/>
    </source>
</evidence>
<keyword evidence="8" id="KW-0902">Two-component regulatory system</keyword>
<dbReference type="InterPro" id="IPR005467">
    <property type="entry name" value="His_kinase_dom"/>
</dbReference>
<dbReference type="InterPro" id="IPR036890">
    <property type="entry name" value="HATPase_C_sf"/>
</dbReference>
<feature type="transmembrane region" description="Helical" evidence="9">
    <location>
        <begin position="21"/>
        <end position="42"/>
    </location>
</feature>
<dbReference type="Proteomes" id="UP000572680">
    <property type="component" value="Unassembled WGS sequence"/>
</dbReference>
<dbReference type="AlphaFoldDB" id="A0A7W3QIP6"/>
<feature type="transmembrane region" description="Helical" evidence="9">
    <location>
        <begin position="89"/>
        <end position="108"/>
    </location>
</feature>
<dbReference type="PANTHER" id="PTHR24421">
    <property type="entry name" value="NITRATE/NITRITE SENSOR PROTEIN NARX-RELATED"/>
    <property type="match status" value="1"/>
</dbReference>
<dbReference type="GO" id="GO:0046983">
    <property type="term" value="F:protein dimerization activity"/>
    <property type="evidence" value="ECO:0007669"/>
    <property type="project" value="InterPro"/>
</dbReference>
<dbReference type="EC" id="2.7.13.3" evidence="2"/>